<keyword evidence="4 6" id="KW-0472">Membrane</keyword>
<dbReference type="AlphaFoldDB" id="A0A9P4KDB6"/>
<name>A0A9P4KDB6_9PLEO</name>
<feature type="transmembrane region" description="Helical" evidence="6">
    <location>
        <begin position="44"/>
        <end position="63"/>
    </location>
</feature>
<feature type="domain" description="Rhodopsin" evidence="7">
    <location>
        <begin position="26"/>
        <end position="270"/>
    </location>
</feature>
<dbReference type="PANTHER" id="PTHR33048">
    <property type="entry name" value="PTH11-LIKE INTEGRAL MEMBRANE PROTEIN (AFU_ORTHOLOGUE AFUA_5G11245)"/>
    <property type="match status" value="1"/>
</dbReference>
<evidence type="ECO:0000256" key="4">
    <source>
        <dbReference type="ARBA" id="ARBA00023136"/>
    </source>
</evidence>
<evidence type="ECO:0000313" key="9">
    <source>
        <dbReference type="Proteomes" id="UP000800093"/>
    </source>
</evidence>
<comment type="caution">
    <text evidence="8">The sequence shown here is derived from an EMBL/GenBank/DDBJ whole genome shotgun (WGS) entry which is preliminary data.</text>
</comment>
<evidence type="ECO:0000256" key="5">
    <source>
        <dbReference type="ARBA" id="ARBA00038359"/>
    </source>
</evidence>
<evidence type="ECO:0000256" key="3">
    <source>
        <dbReference type="ARBA" id="ARBA00022989"/>
    </source>
</evidence>
<gene>
    <name evidence="8" type="ORF">CC78DRAFT_615029</name>
</gene>
<accession>A0A9P4KDB6</accession>
<comment type="similarity">
    <text evidence="5">Belongs to the SAT4 family.</text>
</comment>
<proteinExistence type="inferred from homology"/>
<dbReference type="InterPro" id="IPR052337">
    <property type="entry name" value="SAT4-like"/>
</dbReference>
<organism evidence="8 9">
    <name type="scientific">Lojkania enalia</name>
    <dbReference type="NCBI Taxonomy" id="147567"/>
    <lineage>
        <taxon>Eukaryota</taxon>
        <taxon>Fungi</taxon>
        <taxon>Dikarya</taxon>
        <taxon>Ascomycota</taxon>
        <taxon>Pezizomycotina</taxon>
        <taxon>Dothideomycetes</taxon>
        <taxon>Pleosporomycetidae</taxon>
        <taxon>Pleosporales</taxon>
        <taxon>Pleosporales incertae sedis</taxon>
        <taxon>Lojkania</taxon>
    </lineage>
</organism>
<dbReference type="EMBL" id="ML986598">
    <property type="protein sequence ID" value="KAF2266513.1"/>
    <property type="molecule type" value="Genomic_DNA"/>
</dbReference>
<keyword evidence="2 6" id="KW-0812">Transmembrane</keyword>
<evidence type="ECO:0000256" key="6">
    <source>
        <dbReference type="SAM" id="Phobius"/>
    </source>
</evidence>
<sequence>MLSGAQQSSLAANIVLPLLAIIAVALRLAVAFRNVSGVGWSEYVILFALIIAIGDCSLGIYASARGILGVPFETLTRANLETYLLMVYIDILFCHTIYGLIKVSILLFYRRIFPIKKFHAHANGLLLVVIAFTLSITIAQLLVSNPIKSFWKDPDERHQNYNHRVFLTVTASINIALDIWVLALPLPVIRSLQINKRRKIAAIIIFLLGGFCVISSGIRLYYVVRLLHTDRLNSSELRHVANSNNIWAHVEACVSIVTACLPTLAPLYRRIPLPARIQSLVGARSSNSSNSEKVSTENLTGVYVRREILIELDRRSNESRYEVDQVIS</sequence>
<comment type="subcellular location">
    <subcellularLocation>
        <location evidence="1">Membrane</location>
        <topology evidence="1">Multi-pass membrane protein</topology>
    </subcellularLocation>
</comment>
<reference evidence="9" key="1">
    <citation type="journal article" date="2020" name="Stud. Mycol.">
        <title>101 Dothideomycetes genomes: A test case for predicting lifestyles and emergence of pathogens.</title>
        <authorList>
            <person name="Haridas S."/>
            <person name="Albert R."/>
            <person name="Binder M."/>
            <person name="Bloem J."/>
            <person name="LaButti K."/>
            <person name="Salamov A."/>
            <person name="Andreopoulos B."/>
            <person name="Baker S."/>
            <person name="Barry K."/>
            <person name="Bills G."/>
            <person name="Bluhm B."/>
            <person name="Cannon C."/>
            <person name="Castanera R."/>
            <person name="Culley D."/>
            <person name="Daum C."/>
            <person name="Ezra D."/>
            <person name="Gonzalez J."/>
            <person name="Henrissat B."/>
            <person name="Kuo A."/>
            <person name="Liang C."/>
            <person name="Lipzen A."/>
            <person name="Lutzoni F."/>
            <person name="Magnuson J."/>
            <person name="Mondo S."/>
            <person name="Nolan M."/>
            <person name="Ohm R."/>
            <person name="Pangilinan J."/>
            <person name="Park H.-J."/>
            <person name="Ramirez L."/>
            <person name="Alfaro M."/>
            <person name="Sun H."/>
            <person name="Tritt A."/>
            <person name="Yoshinaga Y."/>
            <person name="Zwiers L.-H."/>
            <person name="Turgeon B."/>
            <person name="Goodwin S."/>
            <person name="Spatafora J."/>
            <person name="Crous P."/>
            <person name="Grigoriev I."/>
        </authorList>
    </citation>
    <scope>NUCLEOTIDE SEQUENCE [LARGE SCALE GENOMIC DNA]</scope>
    <source>
        <strain evidence="9">CBS 304.66</strain>
    </source>
</reference>
<feature type="transmembrane region" description="Helical" evidence="6">
    <location>
        <begin position="200"/>
        <end position="222"/>
    </location>
</feature>
<dbReference type="Proteomes" id="UP000800093">
    <property type="component" value="Unassembled WGS sequence"/>
</dbReference>
<keyword evidence="9" id="KW-1185">Reference proteome</keyword>
<dbReference type="GO" id="GO:0016020">
    <property type="term" value="C:membrane"/>
    <property type="evidence" value="ECO:0007669"/>
    <property type="project" value="UniProtKB-SubCell"/>
</dbReference>
<evidence type="ECO:0000259" key="7">
    <source>
        <dbReference type="Pfam" id="PF20684"/>
    </source>
</evidence>
<evidence type="ECO:0000313" key="8">
    <source>
        <dbReference type="EMBL" id="KAF2266513.1"/>
    </source>
</evidence>
<feature type="transmembrane region" description="Helical" evidence="6">
    <location>
        <begin position="246"/>
        <end position="268"/>
    </location>
</feature>
<dbReference type="InterPro" id="IPR049326">
    <property type="entry name" value="Rhodopsin_dom_fungi"/>
</dbReference>
<keyword evidence="3 6" id="KW-1133">Transmembrane helix</keyword>
<protein>
    <recommendedName>
        <fullName evidence="7">Rhodopsin domain-containing protein</fullName>
    </recommendedName>
</protein>
<dbReference type="Pfam" id="PF20684">
    <property type="entry name" value="Fung_rhodopsin"/>
    <property type="match status" value="1"/>
</dbReference>
<dbReference type="OrthoDB" id="5398388at2759"/>
<feature type="transmembrane region" description="Helical" evidence="6">
    <location>
        <begin position="83"/>
        <end position="109"/>
    </location>
</feature>
<feature type="transmembrane region" description="Helical" evidence="6">
    <location>
        <begin position="163"/>
        <end position="188"/>
    </location>
</feature>
<feature type="transmembrane region" description="Helical" evidence="6">
    <location>
        <begin position="121"/>
        <end position="143"/>
    </location>
</feature>
<dbReference type="PANTHER" id="PTHR33048:SF47">
    <property type="entry name" value="INTEGRAL MEMBRANE PROTEIN-RELATED"/>
    <property type="match status" value="1"/>
</dbReference>
<feature type="transmembrane region" description="Helical" evidence="6">
    <location>
        <begin position="12"/>
        <end position="32"/>
    </location>
</feature>
<evidence type="ECO:0000256" key="2">
    <source>
        <dbReference type="ARBA" id="ARBA00022692"/>
    </source>
</evidence>
<evidence type="ECO:0000256" key="1">
    <source>
        <dbReference type="ARBA" id="ARBA00004141"/>
    </source>
</evidence>